<evidence type="ECO:0000313" key="2">
    <source>
        <dbReference type="Proteomes" id="UP000076078"/>
    </source>
</evidence>
<name>A0A151ZHH5_TIELA</name>
<accession>A0A151ZHH5</accession>
<dbReference type="Proteomes" id="UP000076078">
    <property type="component" value="Unassembled WGS sequence"/>
</dbReference>
<keyword evidence="2" id="KW-1185">Reference proteome</keyword>
<dbReference type="EMBL" id="LODT01000028">
    <property type="protein sequence ID" value="KYQ93416.1"/>
    <property type="molecule type" value="Genomic_DNA"/>
</dbReference>
<reference evidence="1 2" key="1">
    <citation type="submission" date="2015-12" db="EMBL/GenBank/DDBJ databases">
        <title>Dictyostelia acquired genes for synthesis and detection of signals that induce cell-type specialization by lateral gene transfer from prokaryotes.</title>
        <authorList>
            <person name="Gloeckner G."/>
            <person name="Schaap P."/>
        </authorList>
    </citation>
    <scope>NUCLEOTIDE SEQUENCE [LARGE SCALE GENOMIC DNA]</scope>
    <source>
        <strain evidence="1 2">TK</strain>
    </source>
</reference>
<gene>
    <name evidence="1" type="ORF">DLAC_06104</name>
</gene>
<protein>
    <submittedName>
        <fullName evidence="1">Uncharacterized protein</fullName>
    </submittedName>
</protein>
<sequence>MQRFIKSSVSNIGKYANKSTIQNSKCTVSTLNNIFKNNSSAPVTVASTTSSTVSSLSSTTPLSNSIFKNKINNSRINTGISSTSLIFSILGNDDGG</sequence>
<organism evidence="1 2">
    <name type="scientific">Tieghemostelium lacteum</name>
    <name type="common">Slime mold</name>
    <name type="synonym">Dictyostelium lacteum</name>
    <dbReference type="NCBI Taxonomy" id="361077"/>
    <lineage>
        <taxon>Eukaryota</taxon>
        <taxon>Amoebozoa</taxon>
        <taxon>Evosea</taxon>
        <taxon>Eumycetozoa</taxon>
        <taxon>Dictyostelia</taxon>
        <taxon>Dictyosteliales</taxon>
        <taxon>Raperosteliaceae</taxon>
        <taxon>Tieghemostelium</taxon>
    </lineage>
</organism>
<comment type="caution">
    <text evidence="1">The sequence shown here is derived from an EMBL/GenBank/DDBJ whole genome shotgun (WGS) entry which is preliminary data.</text>
</comment>
<dbReference type="InParanoid" id="A0A151ZHH5"/>
<proteinExistence type="predicted"/>
<dbReference type="AlphaFoldDB" id="A0A151ZHH5"/>
<evidence type="ECO:0000313" key="1">
    <source>
        <dbReference type="EMBL" id="KYQ93416.1"/>
    </source>
</evidence>